<dbReference type="Proteomes" id="UP001197378">
    <property type="component" value="Unassembled WGS sequence"/>
</dbReference>
<keyword evidence="1" id="KW-0812">Transmembrane</keyword>
<proteinExistence type="predicted"/>
<dbReference type="EMBL" id="JAAXYO010000165">
    <property type="protein sequence ID" value="MBU2788872.1"/>
    <property type="molecule type" value="Genomic_DNA"/>
</dbReference>
<accession>A0AAE3CKH2</accession>
<keyword evidence="1" id="KW-0472">Membrane</keyword>
<evidence type="ECO:0000313" key="2">
    <source>
        <dbReference type="EMBL" id="MBU2788872.1"/>
    </source>
</evidence>
<reference evidence="2" key="1">
    <citation type="journal article" date="2021" name="ISME J.">
        <title>Genomic evolution of the class Acidithiobacillia: deep-branching Proteobacteria living in extreme acidic conditions.</title>
        <authorList>
            <person name="Moya-Beltran A."/>
            <person name="Beard S."/>
            <person name="Rojas-Villalobos C."/>
            <person name="Issotta F."/>
            <person name="Gallardo Y."/>
            <person name="Ulloa R."/>
            <person name="Giaveno A."/>
            <person name="Degli Esposti M."/>
            <person name="Johnson D.B."/>
            <person name="Quatrini R."/>
        </authorList>
    </citation>
    <scope>NUCLEOTIDE SEQUENCE</scope>
    <source>
        <strain evidence="2">VAN18-1</strain>
    </source>
</reference>
<feature type="transmembrane region" description="Helical" evidence="1">
    <location>
        <begin position="131"/>
        <end position="152"/>
    </location>
</feature>
<organism evidence="2 3">
    <name type="scientific">Igneacidithiobacillus copahuensis</name>
    <dbReference type="NCBI Taxonomy" id="2724909"/>
    <lineage>
        <taxon>Bacteria</taxon>
        <taxon>Pseudomonadati</taxon>
        <taxon>Pseudomonadota</taxon>
        <taxon>Acidithiobacillia</taxon>
        <taxon>Acidithiobacillales</taxon>
        <taxon>Acidithiobacillaceae</taxon>
        <taxon>Igneacidithiobacillus</taxon>
    </lineage>
</organism>
<comment type="caution">
    <text evidence="2">The sequence shown here is derived from an EMBL/GenBank/DDBJ whole genome shotgun (WGS) entry which is preliminary data.</text>
</comment>
<feature type="transmembrane region" description="Helical" evidence="1">
    <location>
        <begin position="50"/>
        <end position="71"/>
    </location>
</feature>
<feature type="transmembrane region" description="Helical" evidence="1">
    <location>
        <begin position="6"/>
        <end position="30"/>
    </location>
</feature>
<evidence type="ECO:0000313" key="3">
    <source>
        <dbReference type="Proteomes" id="UP001197378"/>
    </source>
</evidence>
<dbReference type="AlphaFoldDB" id="A0AAE3CKH2"/>
<gene>
    <name evidence="2" type="ORF">HFQ13_11790</name>
</gene>
<feature type="transmembrane region" description="Helical" evidence="1">
    <location>
        <begin position="83"/>
        <end position="104"/>
    </location>
</feature>
<protein>
    <recommendedName>
        <fullName evidence="4">Copper resistance protein D domain-containing protein</fullName>
    </recommendedName>
</protein>
<sequence length="153" mass="16800">MPQFAIWQFFHLVALFYWIGGLVFLGFYLLPRWLRLEHTPQSWHSLAQAIQAFSFGGIFAALLLLLSGYAMVSSIGGFGSLGVAVWIMVVLGTIAALGAFHLAFAPMKRLRRALDGQYWAAAAKALRGYGLFARFLAALALILTFVGVLGVYL</sequence>
<name>A0AAE3CKH2_9PROT</name>
<keyword evidence="1" id="KW-1133">Transmembrane helix</keyword>
<dbReference type="RefSeq" id="WP_215870946.1">
    <property type="nucleotide sequence ID" value="NZ_JAAXYO010000165.1"/>
</dbReference>
<keyword evidence="3" id="KW-1185">Reference proteome</keyword>
<evidence type="ECO:0008006" key="4">
    <source>
        <dbReference type="Google" id="ProtNLM"/>
    </source>
</evidence>
<evidence type="ECO:0000256" key="1">
    <source>
        <dbReference type="SAM" id="Phobius"/>
    </source>
</evidence>